<dbReference type="PRINTS" id="PR00149">
    <property type="entry name" value="FUMRATELYASE"/>
</dbReference>
<name>A0A0W8EAR0_9ZZZZ</name>
<dbReference type="InterPro" id="IPR009049">
    <property type="entry name" value="Argininosuccinate_lyase"/>
</dbReference>
<dbReference type="AlphaFoldDB" id="A0A0W8EAR0"/>
<accession>A0A0W8EAR0</accession>
<dbReference type="InterPro" id="IPR022761">
    <property type="entry name" value="Fumarate_lyase_N"/>
</dbReference>
<reference evidence="3" key="1">
    <citation type="journal article" date="2015" name="Proc. Natl. Acad. Sci. U.S.A.">
        <title>Networks of energetic and metabolic interactions define dynamics in microbial communities.</title>
        <authorList>
            <person name="Embree M."/>
            <person name="Liu J.K."/>
            <person name="Al-Bassam M.M."/>
            <person name="Zengler K."/>
        </authorList>
    </citation>
    <scope>NUCLEOTIDE SEQUENCE</scope>
</reference>
<comment type="caution">
    <text evidence="3">The sequence shown here is derived from an EMBL/GenBank/DDBJ whole genome shotgun (WGS) entry which is preliminary data.</text>
</comment>
<dbReference type="GO" id="GO:0042450">
    <property type="term" value="P:L-arginine biosynthetic process via ornithine"/>
    <property type="evidence" value="ECO:0007669"/>
    <property type="project" value="InterPro"/>
</dbReference>
<keyword evidence="3" id="KW-0456">Lyase</keyword>
<dbReference type="HAMAP" id="MF_00006">
    <property type="entry name" value="Arg_succ_lyase"/>
    <property type="match status" value="1"/>
</dbReference>
<dbReference type="GO" id="GO:0004056">
    <property type="term" value="F:argininosuccinate lyase activity"/>
    <property type="evidence" value="ECO:0007669"/>
    <property type="project" value="UniProtKB-EC"/>
</dbReference>
<dbReference type="Gene3D" id="1.10.275.10">
    <property type="entry name" value="Fumarase/aspartase (N-terminal domain)"/>
    <property type="match status" value="1"/>
</dbReference>
<dbReference type="InterPro" id="IPR024083">
    <property type="entry name" value="Fumarase/histidase_N"/>
</dbReference>
<dbReference type="Pfam" id="PF14698">
    <property type="entry name" value="ASL_C2"/>
    <property type="match status" value="1"/>
</dbReference>
<dbReference type="EC" id="4.3.2.1" evidence="3"/>
<dbReference type="PANTHER" id="PTHR43814">
    <property type="entry name" value="ARGININOSUCCINATE LYASE"/>
    <property type="match status" value="1"/>
</dbReference>
<gene>
    <name evidence="3" type="ORF">ASZ90_016933</name>
</gene>
<dbReference type="InterPro" id="IPR008948">
    <property type="entry name" value="L-Aspartase-like"/>
</dbReference>
<dbReference type="GO" id="GO:0005829">
    <property type="term" value="C:cytosol"/>
    <property type="evidence" value="ECO:0007669"/>
    <property type="project" value="TreeGrafter"/>
</dbReference>
<feature type="domain" description="Argininosuccinate lyase C-terminal" evidence="2">
    <location>
        <begin position="367"/>
        <end position="437"/>
    </location>
</feature>
<dbReference type="Gene3D" id="1.20.200.10">
    <property type="entry name" value="Fumarase/aspartase (Central domain)"/>
    <property type="match status" value="1"/>
</dbReference>
<evidence type="ECO:0000313" key="3">
    <source>
        <dbReference type="EMBL" id="KUG05637.1"/>
    </source>
</evidence>
<feature type="domain" description="Fumarate lyase N-terminal" evidence="1">
    <location>
        <begin position="80"/>
        <end position="303"/>
    </location>
</feature>
<evidence type="ECO:0000259" key="1">
    <source>
        <dbReference type="Pfam" id="PF00206"/>
    </source>
</evidence>
<dbReference type="CDD" id="cd01359">
    <property type="entry name" value="Argininosuccinate_lyase"/>
    <property type="match status" value="1"/>
</dbReference>
<dbReference type="EMBL" id="LNQE01001791">
    <property type="protein sequence ID" value="KUG05637.1"/>
    <property type="molecule type" value="Genomic_DNA"/>
</dbReference>
<organism evidence="3">
    <name type="scientific">hydrocarbon metagenome</name>
    <dbReference type="NCBI Taxonomy" id="938273"/>
    <lineage>
        <taxon>unclassified sequences</taxon>
        <taxon>metagenomes</taxon>
        <taxon>ecological metagenomes</taxon>
    </lineage>
</organism>
<dbReference type="InterPro" id="IPR029419">
    <property type="entry name" value="Arg_succ_lyase_C"/>
</dbReference>
<sequence>MPNDVVRRGRLAGERSGEMMHFLSSMMADRHIADADILVDIAHVMMLAKQRILDPETACGLLSALLALYDDGIPESAFDDRFEDVHAGIEAHLVATLGEDVGGRMHMGRSRNDEVAACIRIRLREDLLRQLAILGRLREALLAIADEHRETVMPGFTHLQHAQPTTLAHHMLAYEQMFSRDAARLTGAFARVNCSPLGAAAFASTGYPINREYTASLLGFDGVIENTMDAVASRDFALEVLADLAIMMTGVSRLCEELVLWTSSFVRFVTLDDSFCSTSSIMPQKKNPDTAEIMRAKAASVLGACTAAFTTVKGLPMSYNRDLQELTPALWRGVRDAKQSTSLLAGMLATATFDPVRMEEEAGKGLSTATDLADMLVRTYDLPFRTAHSIVGRAARNGSLALSALDDAAVEITGSTLSKRGLTDEKIREALDVRKSLDQKRATGSPAPAIVRAAIEERRTRLAADREAQERVAESVRESIDALIRDARRISREQ</sequence>
<dbReference type="FunFam" id="1.20.200.10:FF:000015">
    <property type="entry name" value="argininosuccinate lyase isoform X2"/>
    <property type="match status" value="1"/>
</dbReference>
<dbReference type="SUPFAM" id="SSF48557">
    <property type="entry name" value="L-aspartase-like"/>
    <property type="match status" value="1"/>
</dbReference>
<dbReference type="Gene3D" id="1.10.40.30">
    <property type="entry name" value="Fumarase/aspartase (C-terminal domain)"/>
    <property type="match status" value="1"/>
</dbReference>
<dbReference type="PRINTS" id="PR00145">
    <property type="entry name" value="ARGSUCLYASE"/>
</dbReference>
<dbReference type="Pfam" id="PF00206">
    <property type="entry name" value="Lyase_1"/>
    <property type="match status" value="1"/>
</dbReference>
<dbReference type="InterPro" id="IPR000362">
    <property type="entry name" value="Fumarate_lyase_fam"/>
</dbReference>
<evidence type="ECO:0000259" key="2">
    <source>
        <dbReference type="Pfam" id="PF14698"/>
    </source>
</evidence>
<dbReference type="PANTHER" id="PTHR43814:SF1">
    <property type="entry name" value="ARGININOSUCCINATE LYASE"/>
    <property type="match status" value="1"/>
</dbReference>
<proteinExistence type="inferred from homology"/>
<protein>
    <submittedName>
        <fullName evidence="3">Argininosuccinate lyase</fullName>
        <ecNumber evidence="3">4.3.2.1</ecNumber>
    </submittedName>
</protein>
<dbReference type="NCBIfam" id="TIGR00838">
    <property type="entry name" value="argH"/>
    <property type="match status" value="1"/>
</dbReference>